<dbReference type="Proteomes" id="UP001190700">
    <property type="component" value="Unassembled WGS sequence"/>
</dbReference>
<accession>A0AAE0GUC9</accession>
<feature type="region of interest" description="Disordered" evidence="1">
    <location>
        <begin position="249"/>
        <end position="275"/>
    </location>
</feature>
<protein>
    <submittedName>
        <fullName evidence="2">Uncharacterized protein</fullName>
    </submittedName>
</protein>
<dbReference type="AlphaFoldDB" id="A0AAE0GUC9"/>
<feature type="region of interest" description="Disordered" evidence="1">
    <location>
        <begin position="368"/>
        <end position="450"/>
    </location>
</feature>
<evidence type="ECO:0000313" key="3">
    <source>
        <dbReference type="Proteomes" id="UP001190700"/>
    </source>
</evidence>
<dbReference type="Pfam" id="PF08907">
    <property type="entry name" value="DUF1853"/>
    <property type="match status" value="2"/>
</dbReference>
<gene>
    <name evidence="2" type="ORF">CYMTET_7786</name>
</gene>
<keyword evidence="3" id="KW-1185">Reference proteome</keyword>
<proteinExistence type="predicted"/>
<sequence>MYPWETTGMWRSVQWKHKVVRDLDWSISSPHLLDGQDRISASLGFQVLSDEVGESLRTLSITWLQSLDDDPTELTSWLSDQRHVNKLGFYFAGLVEFWIRFCPCLKTCGKVAVRQQVVEEGSRNVIGQLKCAFLTSRLEHGRLLGADFPGSQATSPSACHWEYSIKYFVDAGDHDQLLPGAFGATRFVGPYLHENLGQRIVETERKVQLGRSPGVQRWARETLAGDTSEASALHSVGILRGYLFHRVRPSAQQSRDEPPPSAIATAVASPCTPPSRMAADALPSDVINPRHLRGWWAGSLEELRQAMPESLGLRGPTQARWVLLVRKCHWLGPVVAVPVASIMPHLASTECHWMSPLVAVPSVPAASSATSMTPIGAPTGRQGSFETEEWQAPGGWQVDLGRGGSLEADSEPSSSGQGLSAPAGTAPGVSPDRAAPMTTSSETGAEDDVELIVEGVEALSIGSLPVSEAPVTGWP</sequence>
<name>A0AAE0GUC9_9CHLO</name>
<reference evidence="2 3" key="1">
    <citation type="journal article" date="2015" name="Genome Biol. Evol.">
        <title>Comparative Genomics of a Bacterivorous Green Alga Reveals Evolutionary Causalities and Consequences of Phago-Mixotrophic Mode of Nutrition.</title>
        <authorList>
            <person name="Burns J.A."/>
            <person name="Paasch A."/>
            <person name="Narechania A."/>
            <person name="Kim E."/>
        </authorList>
    </citation>
    <scope>NUCLEOTIDE SEQUENCE [LARGE SCALE GENOMIC DNA]</scope>
    <source>
        <strain evidence="2 3">PLY_AMNH</strain>
    </source>
</reference>
<organism evidence="2 3">
    <name type="scientific">Cymbomonas tetramitiformis</name>
    <dbReference type="NCBI Taxonomy" id="36881"/>
    <lineage>
        <taxon>Eukaryota</taxon>
        <taxon>Viridiplantae</taxon>
        <taxon>Chlorophyta</taxon>
        <taxon>Pyramimonadophyceae</taxon>
        <taxon>Pyramimonadales</taxon>
        <taxon>Pyramimonadaceae</taxon>
        <taxon>Cymbomonas</taxon>
    </lineage>
</organism>
<dbReference type="InterPro" id="IPR015003">
    <property type="entry name" value="DUF1853"/>
</dbReference>
<dbReference type="EMBL" id="LGRX02002245">
    <property type="protein sequence ID" value="KAK3284575.1"/>
    <property type="molecule type" value="Genomic_DNA"/>
</dbReference>
<evidence type="ECO:0000313" key="2">
    <source>
        <dbReference type="EMBL" id="KAK3284575.1"/>
    </source>
</evidence>
<comment type="caution">
    <text evidence="2">The sequence shown here is derived from an EMBL/GenBank/DDBJ whole genome shotgun (WGS) entry which is preliminary data.</text>
</comment>
<evidence type="ECO:0000256" key="1">
    <source>
        <dbReference type="SAM" id="MobiDB-lite"/>
    </source>
</evidence>